<accession>A0A1I2BNG0</accession>
<dbReference type="AlphaFoldDB" id="A0A1I2BNG0"/>
<name>A0A1I2BNG0_9BACI</name>
<evidence type="ECO:0000256" key="8">
    <source>
        <dbReference type="SAM" id="Phobius"/>
    </source>
</evidence>
<comment type="similarity">
    <text evidence="2">Belongs to the UPF0702 family.</text>
</comment>
<evidence type="ECO:0000256" key="6">
    <source>
        <dbReference type="ARBA" id="ARBA00023136"/>
    </source>
</evidence>
<dbReference type="GO" id="GO:0005886">
    <property type="term" value="C:plasma membrane"/>
    <property type="evidence" value="ECO:0007669"/>
    <property type="project" value="UniProtKB-SubCell"/>
</dbReference>
<dbReference type="InterPro" id="IPR023090">
    <property type="entry name" value="UPF0702_alpha/beta_dom_sf"/>
</dbReference>
<evidence type="ECO:0000256" key="5">
    <source>
        <dbReference type="ARBA" id="ARBA00022989"/>
    </source>
</evidence>
<feature type="domain" description="YetF C-terminal" evidence="9">
    <location>
        <begin position="101"/>
        <end position="222"/>
    </location>
</feature>
<dbReference type="PANTHER" id="PTHR34582">
    <property type="entry name" value="UPF0702 TRANSMEMBRANE PROTEIN YCAP"/>
    <property type="match status" value="1"/>
</dbReference>
<evidence type="ECO:0000256" key="1">
    <source>
        <dbReference type="ARBA" id="ARBA00004651"/>
    </source>
</evidence>
<feature type="region of interest" description="Disordered" evidence="7">
    <location>
        <begin position="241"/>
        <end position="268"/>
    </location>
</feature>
<feature type="transmembrane region" description="Helical" evidence="8">
    <location>
        <begin position="25"/>
        <end position="45"/>
    </location>
</feature>
<proteinExistence type="inferred from homology"/>
<evidence type="ECO:0000313" key="11">
    <source>
        <dbReference type="EMBL" id="SFE57599.1"/>
    </source>
</evidence>
<evidence type="ECO:0000313" key="12">
    <source>
        <dbReference type="Proteomes" id="UP000199516"/>
    </source>
</evidence>
<evidence type="ECO:0000256" key="4">
    <source>
        <dbReference type="ARBA" id="ARBA00022692"/>
    </source>
</evidence>
<feature type="domain" description="YetF-like N-terminal transmembrane" evidence="10">
    <location>
        <begin position="36"/>
        <end position="95"/>
    </location>
</feature>
<dbReference type="EMBL" id="FONT01000002">
    <property type="protein sequence ID" value="SFE57599.1"/>
    <property type="molecule type" value="Genomic_DNA"/>
</dbReference>
<feature type="transmembrane region" description="Helical" evidence="8">
    <location>
        <begin position="57"/>
        <end position="75"/>
    </location>
</feature>
<dbReference type="OrthoDB" id="9778331at2"/>
<dbReference type="InterPro" id="IPR007353">
    <property type="entry name" value="DUF421"/>
</dbReference>
<keyword evidence="4 8" id="KW-0812">Transmembrane</keyword>
<dbReference type="Proteomes" id="UP000199516">
    <property type="component" value="Unassembled WGS sequence"/>
</dbReference>
<dbReference type="Gene3D" id="3.30.240.20">
    <property type="entry name" value="bsu07140 like domains"/>
    <property type="match status" value="2"/>
</dbReference>
<evidence type="ECO:0000256" key="3">
    <source>
        <dbReference type="ARBA" id="ARBA00022475"/>
    </source>
</evidence>
<gene>
    <name evidence="11" type="ORF">SAMN05192532_102413</name>
</gene>
<evidence type="ECO:0000256" key="7">
    <source>
        <dbReference type="SAM" id="MobiDB-lite"/>
    </source>
</evidence>
<dbReference type="InterPro" id="IPR048454">
    <property type="entry name" value="YetF_N"/>
</dbReference>
<keyword evidence="3" id="KW-1003">Cell membrane</keyword>
<evidence type="ECO:0000259" key="10">
    <source>
        <dbReference type="Pfam" id="PF20730"/>
    </source>
</evidence>
<reference evidence="11 12" key="1">
    <citation type="submission" date="2016-10" db="EMBL/GenBank/DDBJ databases">
        <authorList>
            <person name="de Groot N.N."/>
        </authorList>
    </citation>
    <scope>NUCLEOTIDE SEQUENCE [LARGE SCALE GENOMIC DNA]</scope>
    <source>
        <strain evidence="11 12">DSM 23995</strain>
    </source>
</reference>
<dbReference type="Pfam" id="PF04239">
    <property type="entry name" value="DUF421"/>
    <property type="match status" value="1"/>
</dbReference>
<keyword evidence="12" id="KW-1185">Reference proteome</keyword>
<protein>
    <submittedName>
        <fullName evidence="11">Uncharacterized membrane protein YcaP, DUF421 family</fullName>
    </submittedName>
</protein>
<dbReference type="Pfam" id="PF20730">
    <property type="entry name" value="YetF_N"/>
    <property type="match status" value="1"/>
</dbReference>
<dbReference type="RefSeq" id="WP_091658928.1">
    <property type="nucleotide sequence ID" value="NZ_FONT01000002.1"/>
</dbReference>
<dbReference type="PANTHER" id="PTHR34582:SF6">
    <property type="entry name" value="UPF0702 TRANSMEMBRANE PROTEIN YCAP"/>
    <property type="match status" value="1"/>
</dbReference>
<keyword evidence="6 8" id="KW-0472">Membrane</keyword>
<keyword evidence="5 8" id="KW-1133">Transmembrane helix</keyword>
<evidence type="ECO:0000259" key="9">
    <source>
        <dbReference type="Pfam" id="PF04239"/>
    </source>
</evidence>
<organism evidence="11 12">
    <name type="scientific">Alteribacillus iranensis</name>
    <dbReference type="NCBI Taxonomy" id="930128"/>
    <lineage>
        <taxon>Bacteria</taxon>
        <taxon>Bacillati</taxon>
        <taxon>Bacillota</taxon>
        <taxon>Bacilli</taxon>
        <taxon>Bacillales</taxon>
        <taxon>Bacillaceae</taxon>
        <taxon>Alteribacillus</taxon>
    </lineage>
</organism>
<comment type="subcellular location">
    <subcellularLocation>
        <location evidence="1">Cell membrane</location>
        <topology evidence="1">Multi-pass membrane protein</topology>
    </subcellularLocation>
</comment>
<evidence type="ECO:0000256" key="2">
    <source>
        <dbReference type="ARBA" id="ARBA00006448"/>
    </source>
</evidence>
<feature type="transmembrane region" description="Helical" evidence="8">
    <location>
        <begin position="81"/>
        <end position="99"/>
    </location>
</feature>
<sequence length="268" mass="29712">MSSALLSDRRAVSALLNEVIVLDAFIQYGLIPLLIFLMAMIYIRLSGKKAVTEMSNADVLFVLILGVILSGPLVSSEPLDALAYSFLFLLAYVLFTYAAQYRRFRPLLVSPPTVLLRNGDIDEKGLQEARMTTSQLLSALRQRGITKTGDVEMAVMEDTGKISVIPKAHARPLQPQDIQLHPTPEYVPIPLIMDGELLRHNLRYLEKEEGWLDAQLQAFGLNKDQIADISLAVYHQDGSVSIDRKKSGSNKGRTDSAINEVDMPENAT</sequence>